<gene>
    <name evidence="6" type="ORF">SpAn4DRAFT_2529</name>
</gene>
<evidence type="ECO:0000256" key="4">
    <source>
        <dbReference type="ARBA" id="ARBA00022807"/>
    </source>
</evidence>
<proteinExistence type="inferred from homology"/>
<evidence type="ECO:0000256" key="2">
    <source>
        <dbReference type="ARBA" id="ARBA00022670"/>
    </source>
</evidence>
<protein>
    <recommendedName>
        <fullName evidence="5">NlpC/P60 domain-containing protein</fullName>
    </recommendedName>
</protein>
<dbReference type="Pfam" id="PF00877">
    <property type="entry name" value="NLPC_P60"/>
    <property type="match status" value="1"/>
</dbReference>
<evidence type="ECO:0000313" key="6">
    <source>
        <dbReference type="EMBL" id="CQR73297.1"/>
    </source>
</evidence>
<organism evidence="6 7">
    <name type="scientific">Sporomusa ovata</name>
    <dbReference type="NCBI Taxonomy" id="2378"/>
    <lineage>
        <taxon>Bacteria</taxon>
        <taxon>Bacillati</taxon>
        <taxon>Bacillota</taxon>
        <taxon>Negativicutes</taxon>
        <taxon>Selenomonadales</taxon>
        <taxon>Sporomusaceae</taxon>
        <taxon>Sporomusa</taxon>
    </lineage>
</organism>
<evidence type="ECO:0000256" key="1">
    <source>
        <dbReference type="ARBA" id="ARBA00007074"/>
    </source>
</evidence>
<dbReference type="InterPro" id="IPR038765">
    <property type="entry name" value="Papain-like_cys_pep_sf"/>
</dbReference>
<dbReference type="PANTHER" id="PTHR47053">
    <property type="entry name" value="MUREIN DD-ENDOPEPTIDASE MEPH-RELATED"/>
    <property type="match status" value="1"/>
</dbReference>
<keyword evidence="7" id="KW-1185">Reference proteome</keyword>
<dbReference type="AlphaFoldDB" id="A0A0U1L0U6"/>
<name>A0A0U1L0U6_9FIRM</name>
<dbReference type="Proteomes" id="UP000049855">
    <property type="component" value="Unassembled WGS sequence"/>
</dbReference>
<dbReference type="SUPFAM" id="SSF54001">
    <property type="entry name" value="Cysteine proteinases"/>
    <property type="match status" value="1"/>
</dbReference>
<evidence type="ECO:0000259" key="5">
    <source>
        <dbReference type="PROSITE" id="PS51935"/>
    </source>
</evidence>
<dbReference type="PANTHER" id="PTHR47053:SF1">
    <property type="entry name" value="MUREIN DD-ENDOPEPTIDASE MEPH-RELATED"/>
    <property type="match status" value="1"/>
</dbReference>
<evidence type="ECO:0000313" key="7">
    <source>
        <dbReference type="Proteomes" id="UP000049855"/>
    </source>
</evidence>
<comment type="similarity">
    <text evidence="1">Belongs to the peptidase C40 family.</text>
</comment>
<dbReference type="GO" id="GO:0008234">
    <property type="term" value="F:cysteine-type peptidase activity"/>
    <property type="evidence" value="ECO:0007669"/>
    <property type="project" value="UniProtKB-KW"/>
</dbReference>
<dbReference type="EMBL" id="CTRP01000012">
    <property type="protein sequence ID" value="CQR73297.1"/>
    <property type="molecule type" value="Genomic_DNA"/>
</dbReference>
<keyword evidence="3" id="KW-0378">Hydrolase</keyword>
<dbReference type="RefSeq" id="WP_021168082.1">
    <property type="nucleotide sequence ID" value="NZ_CTRP01000012.1"/>
</dbReference>
<dbReference type="InterPro" id="IPR000064">
    <property type="entry name" value="NLP_P60_dom"/>
</dbReference>
<keyword evidence="4" id="KW-0788">Thiol protease</keyword>
<accession>A0A0U1L0U6</accession>
<dbReference type="GO" id="GO:0006508">
    <property type="term" value="P:proteolysis"/>
    <property type="evidence" value="ECO:0007669"/>
    <property type="project" value="UniProtKB-KW"/>
</dbReference>
<keyword evidence="2" id="KW-0645">Protease</keyword>
<sequence>MINLNDLIGIPFKDGGRDLTGIDCWGLSCEVFSRYGITLPDYHISAMDTAKIGQQMIESECEWLEVTAPLPVPCLVVIRLACGSWANHVGVYIGSGKFIHAYSASGVCITRTYDPGWKNKIIGYYVPKG</sequence>
<evidence type="ECO:0000256" key="3">
    <source>
        <dbReference type="ARBA" id="ARBA00022801"/>
    </source>
</evidence>
<dbReference type="PROSITE" id="PS51935">
    <property type="entry name" value="NLPC_P60"/>
    <property type="match status" value="1"/>
</dbReference>
<reference evidence="7" key="1">
    <citation type="submission" date="2015-03" db="EMBL/GenBank/DDBJ databases">
        <authorList>
            <person name="Nijsse Bart"/>
        </authorList>
    </citation>
    <scope>NUCLEOTIDE SEQUENCE [LARGE SCALE GENOMIC DNA]</scope>
</reference>
<dbReference type="InterPro" id="IPR051202">
    <property type="entry name" value="Peptidase_C40"/>
</dbReference>
<feature type="domain" description="NlpC/P60" evidence="5">
    <location>
        <begin position="1"/>
        <end position="128"/>
    </location>
</feature>
<dbReference type="Gene3D" id="3.90.1720.10">
    <property type="entry name" value="endopeptidase domain like (from Nostoc punctiforme)"/>
    <property type="match status" value="1"/>
</dbReference>